<proteinExistence type="predicted"/>
<dbReference type="EMBL" id="CP042434">
    <property type="protein sequence ID" value="QEC71107.1"/>
    <property type="molecule type" value="Genomic_DNA"/>
</dbReference>
<dbReference type="Pfam" id="PF01963">
    <property type="entry name" value="TraB_PrgY_gumN"/>
    <property type="match status" value="1"/>
</dbReference>
<accession>A0A5B8VHP0</accession>
<dbReference type="OrthoDB" id="9798714at2"/>
<sequence>MLKPDQYQQLVKYINFKSGNNKDVLNNLVKMRPQLLVMAIPMLSGAQLASETSEVQMMDQGLLQAAAAKGMQKMGLEDAHERSLAVLNGLTDKEAVRQVLQEIKGQSSKQTKSNKRRKTKNNAQNGKKETGRDQYDALQIHYYFNRSIKGNDYGGVQFRNQLWLGKIPHLLEQHCSLICVGLAHLKTKEGLIQQLRQLGYSVETIPMTATTD</sequence>
<gene>
    <name evidence="2" type="ORF">FSB73_04830</name>
</gene>
<dbReference type="AlphaFoldDB" id="A0A5B8VHP0"/>
<evidence type="ECO:0000313" key="3">
    <source>
        <dbReference type="Proteomes" id="UP000321291"/>
    </source>
</evidence>
<reference evidence="2 3" key="1">
    <citation type="journal article" date="2017" name="Int. J. Syst. Evol. Microbiol.">
        <title>Arachidicoccus ginsenosidivorans sp. nov., with ginsenoside-converting activity isolated from ginseng cultivating soil.</title>
        <authorList>
            <person name="Siddiqi M.Z."/>
            <person name="Aslam Z."/>
            <person name="Im W.T."/>
        </authorList>
    </citation>
    <scope>NUCLEOTIDE SEQUENCE [LARGE SCALE GENOMIC DNA]</scope>
    <source>
        <strain evidence="2 3">Gsoil 809</strain>
    </source>
</reference>
<evidence type="ECO:0000256" key="1">
    <source>
        <dbReference type="SAM" id="MobiDB-lite"/>
    </source>
</evidence>
<name>A0A5B8VHP0_9BACT</name>
<organism evidence="2 3">
    <name type="scientific">Arachidicoccus ginsenosidivorans</name>
    <dbReference type="NCBI Taxonomy" id="496057"/>
    <lineage>
        <taxon>Bacteria</taxon>
        <taxon>Pseudomonadati</taxon>
        <taxon>Bacteroidota</taxon>
        <taxon>Chitinophagia</taxon>
        <taxon>Chitinophagales</taxon>
        <taxon>Chitinophagaceae</taxon>
        <taxon>Arachidicoccus</taxon>
    </lineage>
</organism>
<protein>
    <submittedName>
        <fullName evidence="2">TraB/GumN family protein</fullName>
    </submittedName>
</protein>
<dbReference type="Proteomes" id="UP000321291">
    <property type="component" value="Chromosome"/>
</dbReference>
<evidence type="ECO:0000313" key="2">
    <source>
        <dbReference type="EMBL" id="QEC71107.1"/>
    </source>
</evidence>
<keyword evidence="3" id="KW-1185">Reference proteome</keyword>
<dbReference type="InterPro" id="IPR002816">
    <property type="entry name" value="TraB/PrgY/GumN_fam"/>
</dbReference>
<feature type="region of interest" description="Disordered" evidence="1">
    <location>
        <begin position="104"/>
        <end position="131"/>
    </location>
</feature>
<dbReference type="RefSeq" id="WP_146780364.1">
    <property type="nucleotide sequence ID" value="NZ_CP042434.1"/>
</dbReference>
<dbReference type="KEGG" id="agi:FSB73_04830"/>